<dbReference type="Proteomes" id="UP001266305">
    <property type="component" value="Unassembled WGS sequence"/>
</dbReference>
<sequence>MPMMQASVAAGLPLVSAMPYSSYIPYNPQQFPGQPAMMQPMAHYPSQPAFAPMLQSNPRMLMLGSHPQTIVSSSTPSNLLQSSPHPKPFMFTRPYPHYAMHLHAPQP</sequence>
<gene>
    <name evidence="1" type="primary">ATXN2L_5</name>
    <name evidence="1" type="ORF">P7K49_025285</name>
</gene>
<organism evidence="1 2">
    <name type="scientific">Saguinus oedipus</name>
    <name type="common">Cotton-top tamarin</name>
    <name type="synonym">Oedipomidas oedipus</name>
    <dbReference type="NCBI Taxonomy" id="9490"/>
    <lineage>
        <taxon>Eukaryota</taxon>
        <taxon>Metazoa</taxon>
        <taxon>Chordata</taxon>
        <taxon>Craniata</taxon>
        <taxon>Vertebrata</taxon>
        <taxon>Euteleostomi</taxon>
        <taxon>Mammalia</taxon>
        <taxon>Eutheria</taxon>
        <taxon>Euarchontoglires</taxon>
        <taxon>Primates</taxon>
        <taxon>Haplorrhini</taxon>
        <taxon>Platyrrhini</taxon>
        <taxon>Cebidae</taxon>
        <taxon>Callitrichinae</taxon>
        <taxon>Saguinus</taxon>
    </lineage>
</organism>
<comment type="caution">
    <text evidence="1">The sequence shown here is derived from an EMBL/GenBank/DDBJ whole genome shotgun (WGS) entry which is preliminary data.</text>
</comment>
<dbReference type="EMBL" id="JASSZA010000012">
    <property type="protein sequence ID" value="KAK2096251.1"/>
    <property type="molecule type" value="Genomic_DNA"/>
</dbReference>
<evidence type="ECO:0000313" key="1">
    <source>
        <dbReference type="EMBL" id="KAK2096251.1"/>
    </source>
</evidence>
<proteinExistence type="predicted"/>
<accession>A0ABQ9UGR6</accession>
<name>A0ABQ9UGR6_SAGOE</name>
<protein>
    <submittedName>
        <fullName evidence="1">Ataxin-2-like protein</fullName>
    </submittedName>
</protein>
<keyword evidence="2" id="KW-1185">Reference proteome</keyword>
<evidence type="ECO:0000313" key="2">
    <source>
        <dbReference type="Proteomes" id="UP001266305"/>
    </source>
</evidence>
<reference evidence="1 2" key="1">
    <citation type="submission" date="2023-05" db="EMBL/GenBank/DDBJ databases">
        <title>B98-5 Cell Line De Novo Hybrid Assembly: An Optical Mapping Approach.</title>
        <authorList>
            <person name="Kananen K."/>
            <person name="Auerbach J.A."/>
            <person name="Kautto E."/>
            <person name="Blachly J.S."/>
        </authorList>
    </citation>
    <scope>NUCLEOTIDE SEQUENCE [LARGE SCALE GENOMIC DNA]</scope>
    <source>
        <strain evidence="1">B95-8</strain>
        <tissue evidence="1">Cell line</tissue>
    </source>
</reference>